<dbReference type="Pfam" id="PF12796">
    <property type="entry name" value="Ank_2"/>
    <property type="match status" value="1"/>
</dbReference>
<dbReference type="eggNOG" id="ENOG502T3MA">
    <property type="taxonomic scope" value="Eukaryota"/>
</dbReference>
<dbReference type="Gene3D" id="1.25.40.20">
    <property type="entry name" value="Ankyrin repeat-containing domain"/>
    <property type="match status" value="1"/>
</dbReference>
<dbReference type="InterPro" id="IPR036770">
    <property type="entry name" value="Ankyrin_rpt-contain_sf"/>
</dbReference>
<reference evidence="1" key="3">
    <citation type="submission" date="2015-02" db="UniProtKB">
        <authorList>
            <consortium name="EnsemblProtists"/>
        </authorList>
    </citation>
    <scope>IDENTIFICATION</scope>
    <source>
        <strain evidence="1">DAOM BR144</strain>
    </source>
</reference>
<accession>K3X999</accession>
<dbReference type="EMBL" id="GL376614">
    <property type="status" value="NOT_ANNOTATED_CDS"/>
    <property type="molecule type" value="Genomic_DNA"/>
</dbReference>
<dbReference type="VEuPathDB" id="FungiDB:PYU1_G013769"/>
<organism evidence="1 2">
    <name type="scientific">Globisporangium ultimum (strain ATCC 200006 / CBS 805.95 / DAOM BR144)</name>
    <name type="common">Pythium ultimum</name>
    <dbReference type="NCBI Taxonomy" id="431595"/>
    <lineage>
        <taxon>Eukaryota</taxon>
        <taxon>Sar</taxon>
        <taxon>Stramenopiles</taxon>
        <taxon>Oomycota</taxon>
        <taxon>Peronosporomycetes</taxon>
        <taxon>Pythiales</taxon>
        <taxon>Pythiaceae</taxon>
        <taxon>Globisporangium</taxon>
    </lineage>
</organism>
<reference evidence="2" key="1">
    <citation type="journal article" date="2010" name="Genome Biol.">
        <title>Genome sequence of the necrotrophic plant pathogen Pythium ultimum reveals original pathogenicity mechanisms and effector repertoire.</title>
        <authorList>
            <person name="Levesque C.A."/>
            <person name="Brouwer H."/>
            <person name="Cano L."/>
            <person name="Hamilton J.P."/>
            <person name="Holt C."/>
            <person name="Huitema E."/>
            <person name="Raffaele S."/>
            <person name="Robideau G.P."/>
            <person name="Thines M."/>
            <person name="Win J."/>
            <person name="Zerillo M.M."/>
            <person name="Beakes G.W."/>
            <person name="Boore J.L."/>
            <person name="Busam D."/>
            <person name="Dumas B."/>
            <person name="Ferriera S."/>
            <person name="Fuerstenberg S.I."/>
            <person name="Gachon C.M."/>
            <person name="Gaulin E."/>
            <person name="Govers F."/>
            <person name="Grenville-Briggs L."/>
            <person name="Horner N."/>
            <person name="Hostetler J."/>
            <person name="Jiang R.H."/>
            <person name="Johnson J."/>
            <person name="Krajaejun T."/>
            <person name="Lin H."/>
            <person name="Meijer H.J."/>
            <person name="Moore B."/>
            <person name="Morris P."/>
            <person name="Phuntmart V."/>
            <person name="Puiu D."/>
            <person name="Shetty J."/>
            <person name="Stajich J.E."/>
            <person name="Tripathy S."/>
            <person name="Wawra S."/>
            <person name="van West P."/>
            <person name="Whitty B.R."/>
            <person name="Coutinho P.M."/>
            <person name="Henrissat B."/>
            <person name="Martin F."/>
            <person name="Thomas P.D."/>
            <person name="Tyler B.M."/>
            <person name="De Vries R.P."/>
            <person name="Kamoun S."/>
            <person name="Yandell M."/>
            <person name="Tisserat N."/>
            <person name="Buell C.R."/>
        </authorList>
    </citation>
    <scope>NUCLEOTIDE SEQUENCE</scope>
    <source>
        <strain evidence="2">DAOM:BR144</strain>
    </source>
</reference>
<dbReference type="PANTHER" id="PTHR46586:SF3">
    <property type="entry name" value="ANKYRIN REPEAT-CONTAINING PROTEIN"/>
    <property type="match status" value="1"/>
</dbReference>
<proteinExistence type="predicted"/>
<name>K3X999_GLOUD</name>
<sequence>MMILRSIYVLRRFAYYRSHRKLVFSHVVRCAIWYKRWEILQWLGCMLPRDPMWPCEPDVMAYAVEQRDFTLMCWVYDTFPDACLTLSARRIEVRESGNLALVKWLHEHDYAFSVWMMNGAAARGNLDVVRFLHDHRTEGCTTVAMDLAARFGHLDVVQFLHANRTEGCTEQALDGAAKYGRRNVVQFLLENRSEGRAVSALKTAMIYNQQEIVRILQEFLAVWGHERSIHAV</sequence>
<evidence type="ECO:0000313" key="2">
    <source>
        <dbReference type="Proteomes" id="UP000019132"/>
    </source>
</evidence>
<dbReference type="HOGENOM" id="CLU_014745_1_0_1"/>
<reference evidence="2" key="2">
    <citation type="submission" date="2010-04" db="EMBL/GenBank/DDBJ databases">
        <authorList>
            <person name="Buell R."/>
            <person name="Hamilton J."/>
            <person name="Hostetler J."/>
        </authorList>
    </citation>
    <scope>NUCLEOTIDE SEQUENCE [LARGE SCALE GENOMIC DNA]</scope>
    <source>
        <strain evidence="2">DAOM:BR144</strain>
    </source>
</reference>
<dbReference type="AlphaFoldDB" id="K3X999"/>
<dbReference type="SUPFAM" id="SSF48403">
    <property type="entry name" value="Ankyrin repeat"/>
    <property type="match status" value="1"/>
</dbReference>
<dbReference type="InterPro" id="IPR052050">
    <property type="entry name" value="SecEffector_AnkRepeat"/>
</dbReference>
<evidence type="ECO:0000313" key="1">
    <source>
        <dbReference type="EnsemblProtists" id="PYU1_T013798"/>
    </source>
</evidence>
<dbReference type="InterPro" id="IPR002110">
    <property type="entry name" value="Ankyrin_rpt"/>
</dbReference>
<dbReference type="EnsemblProtists" id="PYU1_T013798">
    <property type="protein sequence ID" value="PYU1_T013798"/>
    <property type="gene ID" value="PYU1_G013769"/>
</dbReference>
<protein>
    <submittedName>
        <fullName evidence="1">Uncharacterized protein</fullName>
    </submittedName>
</protein>
<dbReference type="Proteomes" id="UP000019132">
    <property type="component" value="Unassembled WGS sequence"/>
</dbReference>
<keyword evidence="2" id="KW-1185">Reference proteome</keyword>
<dbReference type="PANTHER" id="PTHR46586">
    <property type="entry name" value="ANKYRIN REPEAT-CONTAINING PROTEIN"/>
    <property type="match status" value="1"/>
</dbReference>
<dbReference type="InParanoid" id="K3X999"/>